<evidence type="ECO:0000313" key="2">
    <source>
        <dbReference type="EMBL" id="MCJ8352634.1"/>
    </source>
</evidence>
<dbReference type="Proteomes" id="UP001202887">
    <property type="component" value="Unassembled WGS sequence"/>
</dbReference>
<accession>A0AAW5ELV2</accession>
<reference evidence="2" key="2">
    <citation type="submission" date="2022-03" db="EMBL/GenBank/DDBJ databases">
        <authorList>
            <person name="Ryngajllo M."/>
            <person name="Jacek P."/>
            <person name="Kubiak K."/>
        </authorList>
    </citation>
    <scope>NUCLEOTIDE SEQUENCE</scope>
    <source>
        <strain evidence="2">SI1</strain>
    </source>
</reference>
<gene>
    <name evidence="2" type="ORF">K1W68_01260</name>
</gene>
<sequence>MPDDAMASGTTAGSRAWRPGHSVSGWSGFLLSGGMWGCPHGLATPQYSV</sequence>
<name>A0AAW5ELV2_NOVHA</name>
<evidence type="ECO:0000313" key="3">
    <source>
        <dbReference type="Proteomes" id="UP001202887"/>
    </source>
</evidence>
<dbReference type="EMBL" id="JAIBCX010000002">
    <property type="protein sequence ID" value="MCJ8352634.1"/>
    <property type="molecule type" value="Genomic_DNA"/>
</dbReference>
<organism evidence="2 3">
    <name type="scientific">Novacetimonas hansenii</name>
    <name type="common">Komagataeibacter hansenii</name>
    <dbReference type="NCBI Taxonomy" id="436"/>
    <lineage>
        <taxon>Bacteria</taxon>
        <taxon>Pseudomonadati</taxon>
        <taxon>Pseudomonadota</taxon>
        <taxon>Alphaproteobacteria</taxon>
        <taxon>Acetobacterales</taxon>
        <taxon>Acetobacteraceae</taxon>
        <taxon>Novacetimonas</taxon>
    </lineage>
</organism>
<protein>
    <submittedName>
        <fullName evidence="2">Uncharacterized protein</fullName>
    </submittedName>
</protein>
<comment type="caution">
    <text evidence="2">The sequence shown here is derived from an EMBL/GenBank/DDBJ whole genome shotgun (WGS) entry which is preliminary data.</text>
</comment>
<proteinExistence type="predicted"/>
<dbReference type="AlphaFoldDB" id="A0AAW5ELV2"/>
<reference evidence="2" key="1">
    <citation type="journal article" date="2021" name="Polymers (Basel)">
        <title>Highly Stretchable Bacterial Cellulose Produced by Komagataeibacter hansenii SI1.</title>
        <authorList>
            <person name="Cielecka I."/>
            <person name="Ryngajllo M."/>
            <person name="Maniukiewicz W."/>
            <person name="Bielecki S."/>
        </authorList>
    </citation>
    <scope>NUCLEOTIDE SEQUENCE</scope>
    <source>
        <strain evidence="2">SI1</strain>
    </source>
</reference>
<evidence type="ECO:0000256" key="1">
    <source>
        <dbReference type="SAM" id="MobiDB-lite"/>
    </source>
</evidence>
<feature type="region of interest" description="Disordered" evidence="1">
    <location>
        <begin position="1"/>
        <end position="22"/>
    </location>
</feature>
<dbReference type="RefSeq" id="WP_155116140.1">
    <property type="nucleotide sequence ID" value="NZ_BJNN01000109.1"/>
</dbReference>